<dbReference type="GO" id="GO:0016020">
    <property type="term" value="C:membrane"/>
    <property type="evidence" value="ECO:0007669"/>
    <property type="project" value="TreeGrafter"/>
</dbReference>
<name>A0A2P6V7S9_9CHLO</name>
<proteinExistence type="predicted"/>
<dbReference type="OrthoDB" id="1700726at2759"/>
<dbReference type="AlphaFoldDB" id="A0A2P6V7S9"/>
<evidence type="ECO:0000259" key="2">
    <source>
        <dbReference type="Pfam" id="PF00501"/>
    </source>
</evidence>
<gene>
    <name evidence="3" type="ORF">C2E20_6388</name>
</gene>
<organism evidence="3 4">
    <name type="scientific">Micractinium conductrix</name>
    <dbReference type="NCBI Taxonomy" id="554055"/>
    <lineage>
        <taxon>Eukaryota</taxon>
        <taxon>Viridiplantae</taxon>
        <taxon>Chlorophyta</taxon>
        <taxon>core chlorophytes</taxon>
        <taxon>Trebouxiophyceae</taxon>
        <taxon>Chlorellales</taxon>
        <taxon>Chlorellaceae</taxon>
        <taxon>Chlorella clade</taxon>
        <taxon>Micractinium</taxon>
    </lineage>
</organism>
<protein>
    <submittedName>
        <fullName evidence="3">Long chain acyl-synthetase 4</fullName>
    </submittedName>
</protein>
<dbReference type="GO" id="GO:0004467">
    <property type="term" value="F:long-chain fatty acid-CoA ligase activity"/>
    <property type="evidence" value="ECO:0007669"/>
    <property type="project" value="TreeGrafter"/>
</dbReference>
<feature type="domain" description="AMP-dependent synthetase/ligase" evidence="2">
    <location>
        <begin position="142"/>
        <end position="338"/>
    </location>
</feature>
<dbReference type="PROSITE" id="PS00455">
    <property type="entry name" value="AMP_BINDING"/>
    <property type="match status" value="1"/>
</dbReference>
<comment type="caution">
    <text evidence="3">The sequence shown here is derived from an EMBL/GenBank/DDBJ whole genome shotgun (WGS) entry which is preliminary data.</text>
</comment>
<evidence type="ECO:0000313" key="4">
    <source>
        <dbReference type="Proteomes" id="UP000239649"/>
    </source>
</evidence>
<keyword evidence="4" id="KW-1185">Reference proteome</keyword>
<dbReference type="Pfam" id="PF00501">
    <property type="entry name" value="AMP-binding"/>
    <property type="match status" value="2"/>
</dbReference>
<dbReference type="InterPro" id="IPR020845">
    <property type="entry name" value="AMP-binding_CS"/>
</dbReference>
<dbReference type="InterPro" id="IPR042099">
    <property type="entry name" value="ANL_N_sf"/>
</dbReference>
<dbReference type="Gene3D" id="3.40.50.12780">
    <property type="entry name" value="N-terminal domain of ligase-like"/>
    <property type="match status" value="2"/>
</dbReference>
<dbReference type="InterPro" id="IPR000873">
    <property type="entry name" value="AMP-dep_synth/lig_dom"/>
</dbReference>
<feature type="compositionally biased region" description="Basic residues" evidence="1">
    <location>
        <begin position="526"/>
        <end position="536"/>
    </location>
</feature>
<dbReference type="SUPFAM" id="SSF56801">
    <property type="entry name" value="Acetyl-CoA synthetase-like"/>
    <property type="match status" value="1"/>
</dbReference>
<reference evidence="3 4" key="1">
    <citation type="journal article" date="2018" name="Plant J.">
        <title>Genome sequences of Chlorella sorokiniana UTEX 1602 and Micractinium conductrix SAG 241.80: implications to maltose excretion by a green alga.</title>
        <authorList>
            <person name="Arriola M.B."/>
            <person name="Velmurugan N."/>
            <person name="Zhang Y."/>
            <person name="Plunkett M.H."/>
            <person name="Hondzo H."/>
            <person name="Barney B.M."/>
        </authorList>
    </citation>
    <scope>NUCLEOTIDE SEQUENCE [LARGE SCALE GENOMIC DNA]</scope>
    <source>
        <strain evidence="3 4">SAG 241.80</strain>
    </source>
</reference>
<evidence type="ECO:0000313" key="3">
    <source>
        <dbReference type="EMBL" id="PSC70142.1"/>
    </source>
</evidence>
<dbReference type="STRING" id="554055.A0A2P6V7S9"/>
<dbReference type="EMBL" id="LHPF02000021">
    <property type="protein sequence ID" value="PSC70142.1"/>
    <property type="molecule type" value="Genomic_DNA"/>
</dbReference>
<accession>A0A2P6V7S9</accession>
<evidence type="ECO:0000256" key="1">
    <source>
        <dbReference type="SAM" id="MobiDB-lite"/>
    </source>
</evidence>
<dbReference type="Proteomes" id="UP000239649">
    <property type="component" value="Unassembled WGS sequence"/>
</dbReference>
<dbReference type="GO" id="GO:0005783">
    <property type="term" value="C:endoplasmic reticulum"/>
    <property type="evidence" value="ECO:0007669"/>
    <property type="project" value="TreeGrafter"/>
</dbReference>
<feature type="region of interest" description="Disordered" evidence="1">
    <location>
        <begin position="518"/>
        <end position="541"/>
    </location>
</feature>
<dbReference type="PANTHER" id="PTHR43272">
    <property type="entry name" value="LONG-CHAIN-FATTY-ACID--COA LIGASE"/>
    <property type="match status" value="1"/>
</dbReference>
<feature type="domain" description="AMP-dependent synthetase/ligase" evidence="2">
    <location>
        <begin position="1"/>
        <end position="138"/>
    </location>
</feature>
<dbReference type="PANTHER" id="PTHR43272:SF3">
    <property type="entry name" value="LONG CHAIN ACYL-COA SYNTHETASE 4"/>
    <property type="match status" value="1"/>
</dbReference>
<sequence length="553" mass="60488">MQACNRNSVYCVPLYDVLGDNTVEYIIDHSESSIVFCSADKLPVLARAMHKVQREVGNVVYWRTPSSAGEAALEDLASLGVAVHSFDNFVELGRAHPAPASPPALDDICTIMYTSGTTGTPKGVLLTHRAVSTEVASILEEMCLSLGATIGYWTGEAKGLPADIRALQPMLFSSVPKIFERFESTTLEKLKKASPSQRRLYDFAFKAKLAAIKAGPPWDKLASAVFDPLVFKEISRGMLGDRIRVVSSGGAPIATHVEEFMRVCGCAQFVQGYGLTETCAATFVTYGKEPSHMYTVGPPQPTFQVRLEAVPDMDYDPLGEPPRGEVLVRGGGLFSGYYKDEDETRKALDAEGFFHTGDVGELTPCGALRIIDRRKNIFKLSQGEYIAVEKIEGVLSESPLIDQVWVHGSRYESCLVAVVVPAKGKLQAWANEQGIQTAGWGELCGDSEVRRLLQKEIDTVGKQGGLKSFELPKAIVVACEPFAVANNLLTPTLELRRTALLQHFTPAIDALYAGMQKQEKREEKKAHGKHHSKAHALKTQAKYALKRLGRSLK</sequence>